<comment type="caution">
    <text evidence="1">The sequence shown here is derived from an EMBL/GenBank/DDBJ whole genome shotgun (WGS) entry which is preliminary data.</text>
</comment>
<evidence type="ECO:0000313" key="2">
    <source>
        <dbReference type="Proteomes" id="UP001476247"/>
    </source>
</evidence>
<gene>
    <name evidence="1" type="ORF">HPULCUR_001911</name>
</gene>
<name>A0ABP9XP09_9FUNG</name>
<keyword evidence="2" id="KW-1185">Reference proteome</keyword>
<dbReference type="Proteomes" id="UP001476247">
    <property type="component" value="Unassembled WGS sequence"/>
</dbReference>
<evidence type="ECO:0000313" key="1">
    <source>
        <dbReference type="EMBL" id="GAA5796539.1"/>
    </source>
</evidence>
<organism evidence="1 2">
    <name type="scientific">Helicostylum pulchrum</name>
    <dbReference type="NCBI Taxonomy" id="562976"/>
    <lineage>
        <taxon>Eukaryota</taxon>
        <taxon>Fungi</taxon>
        <taxon>Fungi incertae sedis</taxon>
        <taxon>Mucoromycota</taxon>
        <taxon>Mucoromycotina</taxon>
        <taxon>Mucoromycetes</taxon>
        <taxon>Mucorales</taxon>
        <taxon>Mucorineae</taxon>
        <taxon>Mucoraceae</taxon>
        <taxon>Helicostylum</taxon>
    </lineage>
</organism>
<protein>
    <submittedName>
        <fullName evidence="1">Uncharacterized protein</fullName>
    </submittedName>
</protein>
<dbReference type="EMBL" id="BAABUJ010000006">
    <property type="protein sequence ID" value="GAA5796539.1"/>
    <property type="molecule type" value="Genomic_DNA"/>
</dbReference>
<proteinExistence type="predicted"/>
<sequence length="227" mass="25523">MLLYLTSSANVGDIIATFNLNELLRAAADVLRDIQLFQTILTNIPNDFEINDNVNGDIPGNNNGGIYDENRREIERLRRIERMNEIAAVRNEDEDIEEGILAWLKRTVLGGGAKLLFPVLHILTNFEVAYTILKAIDIVERCGQNNRRSIERLNQGLQRLEGGLQQATYADVNRFLAIGAKLMTDLKLTWDIMGNIDSTECSRQAVNLSQFTMIKTIGQGAFGKVKR</sequence>
<accession>A0ABP9XP09</accession>
<reference evidence="1 2" key="1">
    <citation type="submission" date="2024-04" db="EMBL/GenBank/DDBJ databases">
        <title>genome sequences of Mucor flavus KT1a and Helicostylum pulchrum KT1b strains isolation_sourced from the surface of a dry-aged beef.</title>
        <authorList>
            <person name="Toyotome T."/>
            <person name="Hosono M."/>
            <person name="Torimaru M."/>
            <person name="Fukuda K."/>
            <person name="Mikami N."/>
        </authorList>
    </citation>
    <scope>NUCLEOTIDE SEQUENCE [LARGE SCALE GENOMIC DNA]</scope>
    <source>
        <strain evidence="1 2">KT1b</strain>
    </source>
</reference>